<dbReference type="GO" id="GO:0003677">
    <property type="term" value="F:DNA binding"/>
    <property type="evidence" value="ECO:0007669"/>
    <property type="project" value="InterPro"/>
</dbReference>
<dbReference type="PATRIC" id="fig|1267003.4.peg.1291"/>
<dbReference type="InterPro" id="IPR001387">
    <property type="entry name" value="Cro/C1-type_HTH"/>
</dbReference>
<keyword evidence="3" id="KW-1185">Reference proteome</keyword>
<dbReference type="Pfam" id="PF01381">
    <property type="entry name" value="HTH_3"/>
    <property type="match status" value="1"/>
</dbReference>
<evidence type="ECO:0000313" key="3">
    <source>
        <dbReference type="Proteomes" id="UP000051176"/>
    </source>
</evidence>
<dbReference type="EMBL" id="AZCZ01000003">
    <property type="protein sequence ID" value="KRK39420.1"/>
    <property type="molecule type" value="Genomic_DNA"/>
</dbReference>
<dbReference type="eggNOG" id="COG2944">
    <property type="taxonomic scope" value="Bacteria"/>
</dbReference>
<dbReference type="Gene3D" id="1.10.260.40">
    <property type="entry name" value="lambda repressor-like DNA-binding domains"/>
    <property type="match status" value="1"/>
</dbReference>
<gene>
    <name evidence="2" type="ORF">FD07_GL001218</name>
</gene>
<dbReference type="RefSeq" id="WP_020088511.1">
    <property type="nucleotide sequence ID" value="NZ_AZCZ01000003.1"/>
</dbReference>
<dbReference type="AlphaFoldDB" id="A0A0R1GYG8"/>
<dbReference type="SUPFAM" id="SSF47413">
    <property type="entry name" value="lambda repressor-like DNA-binding domains"/>
    <property type="match status" value="1"/>
</dbReference>
<dbReference type="Proteomes" id="UP000051176">
    <property type="component" value="Unassembled WGS sequence"/>
</dbReference>
<evidence type="ECO:0000313" key="2">
    <source>
        <dbReference type="EMBL" id="KRK39420.1"/>
    </source>
</evidence>
<feature type="domain" description="HTH cro/C1-type" evidence="1">
    <location>
        <begin position="90"/>
        <end position="121"/>
    </location>
</feature>
<accession>A0A0R1GYG8</accession>
<dbReference type="CDD" id="cd00093">
    <property type="entry name" value="HTH_XRE"/>
    <property type="match status" value="1"/>
</dbReference>
<evidence type="ECO:0000259" key="1">
    <source>
        <dbReference type="PROSITE" id="PS50943"/>
    </source>
</evidence>
<organism evidence="2 3">
    <name type="scientific">Levilactobacillus parabrevis ATCC 53295</name>
    <dbReference type="NCBI Taxonomy" id="1267003"/>
    <lineage>
        <taxon>Bacteria</taxon>
        <taxon>Bacillati</taxon>
        <taxon>Bacillota</taxon>
        <taxon>Bacilli</taxon>
        <taxon>Lactobacillales</taxon>
        <taxon>Lactobacillaceae</taxon>
        <taxon>Levilactobacillus</taxon>
    </lineage>
</organism>
<protein>
    <recommendedName>
        <fullName evidence="1">HTH cro/C1-type domain-containing protein</fullName>
    </recommendedName>
</protein>
<dbReference type="PROSITE" id="PS50943">
    <property type="entry name" value="HTH_CROC1"/>
    <property type="match status" value="1"/>
</dbReference>
<dbReference type="InterPro" id="IPR010982">
    <property type="entry name" value="Lambda_DNA-bd_dom_sf"/>
</dbReference>
<dbReference type="OrthoDB" id="2327822at2"/>
<reference evidence="2 3" key="1">
    <citation type="journal article" date="2015" name="Genome Announc.">
        <title>Expanding the biotechnology potential of lactobacilli through comparative genomics of 213 strains and associated genera.</title>
        <authorList>
            <person name="Sun Z."/>
            <person name="Harris H.M."/>
            <person name="McCann A."/>
            <person name="Guo C."/>
            <person name="Argimon S."/>
            <person name="Zhang W."/>
            <person name="Yang X."/>
            <person name="Jeffery I.B."/>
            <person name="Cooney J.C."/>
            <person name="Kagawa T.F."/>
            <person name="Liu W."/>
            <person name="Song Y."/>
            <person name="Salvetti E."/>
            <person name="Wrobel A."/>
            <person name="Rasinkangas P."/>
            <person name="Parkhill J."/>
            <person name="Rea M.C."/>
            <person name="O'Sullivan O."/>
            <person name="Ritari J."/>
            <person name="Douillard F.P."/>
            <person name="Paul Ross R."/>
            <person name="Yang R."/>
            <person name="Briner A.E."/>
            <person name="Felis G.E."/>
            <person name="de Vos W.M."/>
            <person name="Barrangou R."/>
            <person name="Klaenhammer T.R."/>
            <person name="Caufield P.W."/>
            <person name="Cui Y."/>
            <person name="Zhang H."/>
            <person name="O'Toole P.W."/>
        </authorList>
    </citation>
    <scope>NUCLEOTIDE SEQUENCE [LARGE SCALE GENOMIC DNA]</scope>
    <source>
        <strain evidence="2 3">ATCC 53295</strain>
    </source>
</reference>
<proteinExistence type="predicted"/>
<comment type="caution">
    <text evidence="2">The sequence shown here is derived from an EMBL/GenBank/DDBJ whole genome shotgun (WGS) entry which is preliminary data.</text>
</comment>
<dbReference type="STRING" id="357278.IV61_GL000132"/>
<sequence>MTKEYKVIKTVEIERTLTGRLANFTVISLEETVQVRRREVQMTHIYWVPAGERLDDEDNYLEPIDDPDFNLQADFREYRRRFGVLTPEAVREIRENYQLSLRQFAMVLGMSYSTLSEIENGLVLQTDEQESLFRLSQNNGAFATLVQSKKAIMSESQYEKIEQKVALA</sequence>
<name>A0A0R1GYG8_9LACO</name>